<organism evidence="4 5">
    <name type="scientific">Lithospermum erythrorhizon</name>
    <name type="common">Purple gromwell</name>
    <name type="synonym">Lithospermum officinale var. erythrorhizon</name>
    <dbReference type="NCBI Taxonomy" id="34254"/>
    <lineage>
        <taxon>Eukaryota</taxon>
        <taxon>Viridiplantae</taxon>
        <taxon>Streptophyta</taxon>
        <taxon>Embryophyta</taxon>
        <taxon>Tracheophyta</taxon>
        <taxon>Spermatophyta</taxon>
        <taxon>Magnoliopsida</taxon>
        <taxon>eudicotyledons</taxon>
        <taxon>Gunneridae</taxon>
        <taxon>Pentapetalae</taxon>
        <taxon>asterids</taxon>
        <taxon>lamiids</taxon>
        <taxon>Boraginales</taxon>
        <taxon>Boraginaceae</taxon>
        <taxon>Boraginoideae</taxon>
        <taxon>Lithospermeae</taxon>
        <taxon>Lithospermum</taxon>
    </lineage>
</organism>
<evidence type="ECO:0000256" key="2">
    <source>
        <dbReference type="ARBA" id="ARBA00022737"/>
    </source>
</evidence>
<dbReference type="PRINTS" id="PR00320">
    <property type="entry name" value="GPROTEINBRPT"/>
</dbReference>
<evidence type="ECO:0000256" key="1">
    <source>
        <dbReference type="ARBA" id="ARBA00022574"/>
    </source>
</evidence>
<feature type="repeat" description="WD" evidence="3">
    <location>
        <begin position="329"/>
        <end position="358"/>
    </location>
</feature>
<dbReference type="Proteomes" id="UP001454036">
    <property type="component" value="Unassembled WGS sequence"/>
</dbReference>
<dbReference type="PROSITE" id="PS50294">
    <property type="entry name" value="WD_REPEATS_REGION"/>
    <property type="match status" value="4"/>
</dbReference>
<dbReference type="InterPro" id="IPR036322">
    <property type="entry name" value="WD40_repeat_dom_sf"/>
</dbReference>
<dbReference type="PANTHER" id="PTHR22844:SF387">
    <property type="entry name" value="F3I6.5 PROTEIN"/>
    <property type="match status" value="1"/>
</dbReference>
<keyword evidence="5" id="KW-1185">Reference proteome</keyword>
<sequence length="416" mass="45543">MKILPCTLFPCIAQEEDNLDEFQSKNMHSESSCSSHCSTLSSLPSMPSIPSLTPSSHHHEQPPSAAANHHCLATLKGHSSYIFSLALTGKHLYTGSSNSDIRLLSRDPLNNQENPTNKIVAKGKSAVKSIVIMGDKLFSAHQDHKIRVWRINSSTPDQKMKCISTLPTINDRCMKLFLPKNYVEVRRNKKCTYVNHVDTVSALAISSDGTCLYSASWDRSFKIWNISDFKCLESVHNAHEDAINSIVVSNDGLVYTGSADKKIKVWKKVEGEKKHKLVATLEKHKSAVNALALSVDGLVLYSGACDRSIIVWGKGDGGGGGFMVVVGALRGHNKAILCLCVVSELVFSGSADKTIRVWRKGVGKSYACLAVLEGHTKPIKCLVATVDSGHFDNSYLVYSGGLDCDIRIWRIQLTSI</sequence>
<accession>A0AAV3QUJ8</accession>
<dbReference type="Pfam" id="PF00400">
    <property type="entry name" value="WD40"/>
    <property type="match status" value="6"/>
</dbReference>
<gene>
    <name evidence="4" type="ORF">LIER_22623</name>
</gene>
<evidence type="ECO:0000256" key="3">
    <source>
        <dbReference type="PROSITE-ProRule" id="PRU00221"/>
    </source>
</evidence>
<feature type="repeat" description="WD" evidence="3">
    <location>
        <begin position="236"/>
        <end position="276"/>
    </location>
</feature>
<dbReference type="InterPro" id="IPR045182">
    <property type="entry name" value="JINGUBANG-like"/>
</dbReference>
<dbReference type="SUPFAM" id="SSF50978">
    <property type="entry name" value="WD40 repeat-like"/>
    <property type="match status" value="1"/>
</dbReference>
<evidence type="ECO:0000313" key="5">
    <source>
        <dbReference type="Proteomes" id="UP001454036"/>
    </source>
</evidence>
<dbReference type="InterPro" id="IPR001680">
    <property type="entry name" value="WD40_rpt"/>
</dbReference>
<dbReference type="Gene3D" id="2.130.10.10">
    <property type="entry name" value="YVTN repeat-like/Quinoprotein amine dehydrogenase"/>
    <property type="match status" value="2"/>
</dbReference>
<comment type="caution">
    <text evidence="4">The sequence shown here is derived from an EMBL/GenBank/DDBJ whole genome shotgun (WGS) entry which is preliminary data.</text>
</comment>
<dbReference type="AlphaFoldDB" id="A0AAV3QUJ8"/>
<feature type="repeat" description="WD" evidence="3">
    <location>
        <begin position="281"/>
        <end position="312"/>
    </location>
</feature>
<dbReference type="SMART" id="SM00320">
    <property type="entry name" value="WD40"/>
    <property type="match status" value="7"/>
</dbReference>
<dbReference type="PROSITE" id="PS50082">
    <property type="entry name" value="WD_REPEATS_2"/>
    <property type="match status" value="4"/>
</dbReference>
<keyword evidence="1 3" id="KW-0853">WD repeat</keyword>
<name>A0AAV3QUJ8_LITER</name>
<evidence type="ECO:0000313" key="4">
    <source>
        <dbReference type="EMBL" id="GAA0167764.1"/>
    </source>
</evidence>
<dbReference type="EMBL" id="BAABME010006220">
    <property type="protein sequence ID" value="GAA0167764.1"/>
    <property type="molecule type" value="Genomic_DNA"/>
</dbReference>
<proteinExistence type="predicted"/>
<keyword evidence="2" id="KW-0677">Repeat</keyword>
<feature type="repeat" description="WD" evidence="3">
    <location>
        <begin position="193"/>
        <end position="234"/>
    </location>
</feature>
<dbReference type="PANTHER" id="PTHR22844">
    <property type="entry name" value="F-BOX AND WD40 DOMAIN PROTEIN"/>
    <property type="match status" value="1"/>
</dbReference>
<dbReference type="CDD" id="cd00200">
    <property type="entry name" value="WD40"/>
    <property type="match status" value="1"/>
</dbReference>
<protein>
    <submittedName>
        <fullName evidence="4">Uncharacterized protein</fullName>
    </submittedName>
</protein>
<dbReference type="InterPro" id="IPR015943">
    <property type="entry name" value="WD40/YVTN_repeat-like_dom_sf"/>
</dbReference>
<reference evidence="4 5" key="1">
    <citation type="submission" date="2024-01" db="EMBL/GenBank/DDBJ databases">
        <title>The complete chloroplast genome sequence of Lithospermum erythrorhizon: insights into the phylogenetic relationship among Boraginaceae species and the maternal lineages of purple gromwells.</title>
        <authorList>
            <person name="Okada T."/>
            <person name="Watanabe K."/>
        </authorList>
    </citation>
    <scope>NUCLEOTIDE SEQUENCE [LARGE SCALE GENOMIC DNA]</scope>
</reference>
<dbReference type="InterPro" id="IPR020472">
    <property type="entry name" value="WD40_PAC1"/>
</dbReference>